<dbReference type="KEGG" id="pab:PAB0037"/>
<dbReference type="PIR" id="E75193">
    <property type="entry name" value="E75193"/>
</dbReference>
<keyword evidence="4" id="KW-1003">Cell membrane</keyword>
<evidence type="ECO:0000256" key="6">
    <source>
        <dbReference type="ARBA" id="ARBA00022692"/>
    </source>
</evidence>
<dbReference type="GO" id="GO:0005886">
    <property type="term" value="C:plasma membrane"/>
    <property type="evidence" value="ECO:0007669"/>
    <property type="project" value="UniProtKB-SubCell"/>
</dbReference>
<dbReference type="EMBL" id="AJ248283">
    <property type="protein sequence ID" value="CAB48996.1"/>
    <property type="molecule type" value="Genomic_DNA"/>
</dbReference>
<accession>Q9V2K2</accession>
<evidence type="ECO:0000256" key="1">
    <source>
        <dbReference type="ARBA" id="ARBA00004651"/>
    </source>
</evidence>
<dbReference type="Pfam" id="PF13367">
    <property type="entry name" value="PrsW-protease"/>
    <property type="match status" value="1"/>
</dbReference>
<keyword evidence="9 10" id="KW-0472">Membrane</keyword>
<feature type="transmembrane region" description="Helical" evidence="10">
    <location>
        <begin position="116"/>
        <end position="133"/>
    </location>
</feature>
<feature type="transmembrane region" description="Helical" evidence="10">
    <location>
        <begin position="78"/>
        <end position="96"/>
    </location>
</feature>
<evidence type="ECO:0000313" key="12">
    <source>
        <dbReference type="EMBL" id="CCE69445.1"/>
    </source>
</evidence>
<feature type="transmembrane region" description="Helical" evidence="10">
    <location>
        <begin position="47"/>
        <end position="66"/>
    </location>
</feature>
<evidence type="ECO:0000313" key="14">
    <source>
        <dbReference type="Proteomes" id="UP000009139"/>
    </source>
</evidence>
<keyword evidence="6 10" id="KW-0812">Transmembrane</keyword>
<dbReference type="PANTHER" id="PTHR36844:SF1">
    <property type="entry name" value="PROTEASE PRSW"/>
    <property type="match status" value="1"/>
</dbReference>
<reference evidence="11" key="3">
    <citation type="journal article" date="2001" name="Genome Res.">
        <title>Genome evolution at the genus level: comparison of three complete genomes of hyperthermophilic archaea.</title>
        <authorList>
            <person name="Lecompte O."/>
            <person name="Ripp R."/>
            <person name="Puzos-Barbe V."/>
            <person name="Duprat S."/>
            <person name="Heilig R."/>
            <person name="Dietrich J."/>
            <person name="Thierry J.C."/>
            <person name="Poch O."/>
        </authorList>
    </citation>
    <scope>NUCLEOTIDE SEQUENCE</scope>
    <source>
        <strain evidence="11">Orsay</strain>
    </source>
</reference>
<organism evidence="11 13">
    <name type="scientific">Pyrococcus abyssi (strain GE5 / Orsay)</name>
    <dbReference type="NCBI Taxonomy" id="272844"/>
    <lineage>
        <taxon>Archaea</taxon>
        <taxon>Methanobacteriati</taxon>
        <taxon>Methanobacteriota</taxon>
        <taxon>Thermococci</taxon>
        <taxon>Thermococcales</taxon>
        <taxon>Thermococcaceae</taxon>
        <taxon>Pyrococcus</taxon>
    </lineage>
</organism>
<evidence type="ECO:0000256" key="9">
    <source>
        <dbReference type="ARBA" id="ARBA00023136"/>
    </source>
</evidence>
<dbReference type="PATRIC" id="fig|272844.11.peg.82"/>
<evidence type="ECO:0000256" key="10">
    <source>
        <dbReference type="SAM" id="Phobius"/>
    </source>
</evidence>
<evidence type="ECO:0000313" key="11">
    <source>
        <dbReference type="EMBL" id="CAB48996.1"/>
    </source>
</evidence>
<comment type="subcellular location">
    <subcellularLocation>
        <location evidence="1">Cell membrane</location>
        <topology evidence="1">Multi-pass membrane protein</topology>
    </subcellularLocation>
</comment>
<reference evidence="11" key="2">
    <citation type="journal article" date="2000" name="J. Mol. Biol.">
        <title>Archaeal homologs of eukaryotic methylation guide small nucleolar RNAs: lessons from the Pyrococcus genomes.</title>
        <authorList>
            <person name="Gaspin C."/>
            <person name="Cavaille J."/>
            <person name="Erauso G."/>
        </authorList>
    </citation>
    <scope>NUCLEOTIDE SEQUENCE</scope>
    <source>
        <strain evidence="11">Orsay</strain>
    </source>
</reference>
<proteinExistence type="inferred from homology"/>
<dbReference type="EMBL" id="HE613800">
    <property type="protein sequence ID" value="CCE69445.1"/>
    <property type="molecule type" value="Genomic_DNA"/>
</dbReference>
<dbReference type="GO" id="GO:0006508">
    <property type="term" value="P:proteolysis"/>
    <property type="evidence" value="ECO:0007669"/>
    <property type="project" value="UniProtKB-KW"/>
</dbReference>
<dbReference type="HOGENOM" id="CLU_081250_1_0_2"/>
<comment type="similarity">
    <text evidence="2">Belongs to the protease PrsW family.</text>
</comment>
<evidence type="ECO:0000313" key="13">
    <source>
        <dbReference type="Proteomes" id="UP000000810"/>
    </source>
</evidence>
<keyword evidence="5" id="KW-0645">Protease</keyword>
<dbReference type="InterPro" id="IPR023596">
    <property type="entry name" value="Peptidase_PrsW_arch/bac"/>
</dbReference>
<feature type="transmembrane region" description="Helical" evidence="10">
    <location>
        <begin position="207"/>
        <end position="227"/>
    </location>
</feature>
<dbReference type="STRING" id="272844.PAB0037"/>
<feature type="transmembrane region" description="Helical" evidence="10">
    <location>
        <begin position="16"/>
        <end position="35"/>
    </location>
</feature>
<keyword evidence="8 10" id="KW-1133">Transmembrane helix</keyword>
<sequence>MMNLRFADRGDNVSPFLYLIYFAYAPALALLWYFYHQDRLEPEPKRIVLGTFLLGGTLSVGVALILESVLVPRWFPRIPALLPATFLYVALVAGIVEEPAKALAIRYAYNSGQLYGIMDGVIYGVAAGLGFAATENLLYGLGYGLQVTIQRALLTPIGHATWSAIVGVGYGLKAEGKVFTTIPYFTLAILLHFLWDYYAFMSTVSPVYYLMILLIFTINIVIIRWLVILGKREDMERFWWYILMGGRRW</sequence>
<dbReference type="PIRSF" id="PIRSF016933">
    <property type="entry name" value="PrsW"/>
    <property type="match status" value="1"/>
</dbReference>
<name>Q9V2K2_PYRAB</name>
<dbReference type="GO" id="GO:0008233">
    <property type="term" value="F:peptidase activity"/>
    <property type="evidence" value="ECO:0007669"/>
    <property type="project" value="UniProtKB-KW"/>
</dbReference>
<feature type="transmembrane region" description="Helical" evidence="10">
    <location>
        <begin position="184"/>
        <end position="201"/>
    </location>
</feature>
<evidence type="ECO:0000256" key="5">
    <source>
        <dbReference type="ARBA" id="ARBA00022670"/>
    </source>
</evidence>
<reference evidence="11 13" key="4">
    <citation type="journal article" date="2003" name="Mol. Microbiol.">
        <title>An integrated analysis of the genome of the hyperthermophilic archaeon Pyrococcus abyssi.</title>
        <authorList>
            <person name="Cohen G."/>
            <person name="Barbe V."/>
            <person name="Flament D."/>
            <person name="Galperin M."/>
            <person name="Heilig R."/>
            <person name="Ripp R."/>
            <person name="Lecompte O."/>
            <person name="Prieur D."/>
            <person name="Poch O."/>
            <person name="Quellerou J."/>
            <person name="Thierry J.C."/>
            <person name="Van der Oost J."/>
            <person name="Weissenbach J."/>
            <person name="Zivanovic Y."/>
            <person name="Forterre P."/>
        </authorList>
    </citation>
    <scope>NUCLEOTIDE SEQUENCE [LARGE SCALE GENOMIC DNA]</scope>
    <source>
        <strain evidence="13">GE5 / Orsay</strain>
        <strain evidence="11">Orsay</strain>
    </source>
</reference>
<evidence type="ECO:0000256" key="8">
    <source>
        <dbReference type="ARBA" id="ARBA00022989"/>
    </source>
</evidence>
<keyword evidence="13" id="KW-1185">Reference proteome</keyword>
<keyword evidence="7" id="KW-0378">Hydrolase</keyword>
<feature type="transmembrane region" description="Helical" evidence="10">
    <location>
        <begin position="153"/>
        <end position="172"/>
    </location>
</feature>
<dbReference type="InterPro" id="IPR026898">
    <property type="entry name" value="PrsW"/>
</dbReference>
<evidence type="ECO:0000256" key="3">
    <source>
        <dbReference type="ARBA" id="ARBA00018997"/>
    </source>
</evidence>
<dbReference type="Proteomes" id="UP000000810">
    <property type="component" value="Chromosome"/>
</dbReference>
<evidence type="ECO:0000256" key="2">
    <source>
        <dbReference type="ARBA" id="ARBA00009165"/>
    </source>
</evidence>
<dbReference type="AlphaFoldDB" id="Q9V2K2"/>
<protein>
    <recommendedName>
        <fullName evidence="3">Protease PrsW</fullName>
    </recommendedName>
</protein>
<reference evidence="11" key="1">
    <citation type="submission" date="1999-07" db="EMBL/GenBank/DDBJ databases">
        <authorList>
            <person name="Genoscope"/>
        </authorList>
    </citation>
    <scope>NUCLEOTIDE SEQUENCE</scope>
    <source>
        <strain evidence="11">Orsay</strain>
    </source>
</reference>
<evidence type="ECO:0000256" key="4">
    <source>
        <dbReference type="ARBA" id="ARBA00022475"/>
    </source>
</evidence>
<reference evidence="12 14" key="5">
    <citation type="journal article" date="2012" name="Curr. Microbiol.">
        <title>Re-annotation of two hyperthermophilic archaea Pyrococcus abyssi GE5 and Pyrococcus furiosus DSM 3638.</title>
        <authorList>
            <person name="Gao J."/>
            <person name="Wang J."/>
        </authorList>
    </citation>
    <scope>GENOME REANNOTATION</scope>
    <source>
        <strain evidence="12">GE5</strain>
        <strain evidence="14">GE5 / Orsay</strain>
    </source>
</reference>
<gene>
    <name evidence="11" type="ordered locus">PAB0037</name>
</gene>
<dbReference type="PANTHER" id="PTHR36844">
    <property type="entry name" value="PROTEASE PRSW"/>
    <property type="match status" value="1"/>
</dbReference>
<evidence type="ECO:0000256" key="7">
    <source>
        <dbReference type="ARBA" id="ARBA00022801"/>
    </source>
</evidence>
<dbReference type="Proteomes" id="UP000009139">
    <property type="component" value="Chromosome"/>
</dbReference>
<dbReference type="eggNOG" id="arCOG02985">
    <property type="taxonomic scope" value="Archaea"/>
</dbReference>